<accession>A0A418MDN2</accession>
<keyword evidence="2" id="KW-1003">Cell membrane</keyword>
<dbReference type="InterPro" id="IPR050250">
    <property type="entry name" value="Macrolide_Exporter_MacB"/>
</dbReference>
<evidence type="ECO:0000256" key="6">
    <source>
        <dbReference type="SAM" id="Phobius"/>
    </source>
</evidence>
<keyword evidence="4 6" id="KW-1133">Transmembrane helix</keyword>
<evidence type="ECO:0000256" key="3">
    <source>
        <dbReference type="ARBA" id="ARBA00022692"/>
    </source>
</evidence>
<dbReference type="PANTHER" id="PTHR30572">
    <property type="entry name" value="MEMBRANE COMPONENT OF TRANSPORTER-RELATED"/>
    <property type="match status" value="1"/>
</dbReference>
<evidence type="ECO:0000256" key="4">
    <source>
        <dbReference type="ARBA" id="ARBA00022989"/>
    </source>
</evidence>
<feature type="domain" description="MacB-like periplasmic core" evidence="8">
    <location>
        <begin position="522"/>
        <end position="725"/>
    </location>
</feature>
<dbReference type="EMBL" id="QXED01000002">
    <property type="protein sequence ID" value="RIV24892.1"/>
    <property type="molecule type" value="Genomic_DNA"/>
</dbReference>
<gene>
    <name evidence="9" type="ORF">DYU11_06120</name>
</gene>
<dbReference type="AlphaFoldDB" id="A0A418MDN2"/>
<feature type="domain" description="ABC3 transporter permease C-terminal" evidence="7">
    <location>
        <begin position="379"/>
        <end position="495"/>
    </location>
</feature>
<evidence type="ECO:0000313" key="10">
    <source>
        <dbReference type="Proteomes" id="UP000283523"/>
    </source>
</evidence>
<keyword evidence="5 6" id="KW-0472">Membrane</keyword>
<name>A0A418MDN2_9BACT</name>
<sequence length="886" mass="100045">MKPVNQPPRNRTGGPDHPPRWAQRLLRWLHPSNTLEEVEGDLDELYAYWHQRAGEPHATLRYLLNVLSVLPPFVRRRQQINQYPQPSLFHPDMLRNYFTIALRNLWRNKLYSSLNLTGLAVGLAASALILLWVQNELSFDSYHPAADRTYRVTNTLKISGDPWVWSNSPLKLGETAQREVPGIERITRFKTPWQAPNFQVGNDLYSEDKAVFIDSTWFKVFDYNFLVGNQEKALDDPNSVVLTETKARTWFGNPEAAVGKIVRMDSTNLVVRAVVRDNRPNSSFRYDVLMPIGVSLQNANARANEQDWNNFNYQLFLQLNAGAKPEKISQQLTQLYRVHKLDSSITASLIPLRDIHFNTSFQNDVLPKGQRKTVMTLGLVGLLILIIASINYVNLATALTSQRAKEVGVKKIIGAGRGRLFAQFLSESVLLTLLALGLALGLIGLSLRLFNHFTDNQFRLDLGNTMLWLFLLGSVGLTVLLSGVYPSLLLSSLEPVKVLKGSNVLNSRNTGFRQGLVVVQFTISIALIVTTLIISRQLHYVQTQDPGYQREHIFMFQVPFEDGRNTVSIRSLIKQQLRDLSGVAGVTSANQPIVDMKSMHSGSLKWAGKRDDFKPTVSQFSVEPETRSVFNLKLTQGRWFSRDMKLDTANVILNETAVKSLGLKAPVVGQWFEFQSRRGRIIGITKDFNFQSFHQKIEPMVLFYAPSWQSHIFAKTAPGTTPKVLAKAERIWQTQFPGKPFKYTFLDESFNRLYQAEQKAGQLFNVFASITILLSCLGLFGLATFSAERRTKEIGVRKVLGASVTSIVSLLSKDFLRLVIIAIVLATPIAWYLMNQWLQDFAYKIDIEWWVFALAGLLAIGIALLTVSFQSIKAALTNPVKSLRAE</sequence>
<feature type="transmembrane region" description="Helical" evidence="6">
    <location>
        <begin position="511"/>
        <end position="534"/>
    </location>
</feature>
<dbReference type="NCBIfam" id="NF038404">
    <property type="entry name" value="perm_prefix_2"/>
    <property type="match status" value="1"/>
</dbReference>
<feature type="transmembrane region" description="Helical" evidence="6">
    <location>
        <begin position="113"/>
        <end position="133"/>
    </location>
</feature>
<reference evidence="9 10" key="1">
    <citation type="submission" date="2018-08" db="EMBL/GenBank/DDBJ databases">
        <title>Fibrisoma montanum sp. nov., isolated from Danxia mountain soil.</title>
        <authorList>
            <person name="Huang Y."/>
        </authorList>
    </citation>
    <scope>NUCLEOTIDE SEQUENCE [LARGE SCALE GENOMIC DNA]</scope>
    <source>
        <strain evidence="9 10">HYT19</strain>
    </source>
</reference>
<dbReference type="InterPro" id="IPR047699">
    <property type="entry name" value="Permease_put_prefix"/>
</dbReference>
<evidence type="ECO:0000313" key="9">
    <source>
        <dbReference type="EMBL" id="RIV24892.1"/>
    </source>
</evidence>
<protein>
    <submittedName>
        <fullName evidence="9">ABC transporter permease</fullName>
    </submittedName>
</protein>
<feature type="transmembrane region" description="Helical" evidence="6">
    <location>
        <begin position="849"/>
        <end position="869"/>
    </location>
</feature>
<organism evidence="9 10">
    <name type="scientific">Fibrisoma montanum</name>
    <dbReference type="NCBI Taxonomy" id="2305895"/>
    <lineage>
        <taxon>Bacteria</taxon>
        <taxon>Pseudomonadati</taxon>
        <taxon>Bacteroidota</taxon>
        <taxon>Cytophagia</taxon>
        <taxon>Cytophagales</taxon>
        <taxon>Spirosomataceae</taxon>
        <taxon>Fibrisoma</taxon>
    </lineage>
</organism>
<comment type="subcellular location">
    <subcellularLocation>
        <location evidence="1">Cell membrane</location>
        <topology evidence="1">Multi-pass membrane protein</topology>
    </subcellularLocation>
</comment>
<dbReference type="InterPro" id="IPR025857">
    <property type="entry name" value="MacB_PCD"/>
</dbReference>
<evidence type="ECO:0000256" key="2">
    <source>
        <dbReference type="ARBA" id="ARBA00022475"/>
    </source>
</evidence>
<dbReference type="GO" id="GO:0005886">
    <property type="term" value="C:plasma membrane"/>
    <property type="evidence" value="ECO:0007669"/>
    <property type="project" value="UniProtKB-SubCell"/>
</dbReference>
<comment type="caution">
    <text evidence="9">The sequence shown here is derived from an EMBL/GenBank/DDBJ whole genome shotgun (WGS) entry which is preliminary data.</text>
</comment>
<keyword evidence="3 6" id="KW-0812">Transmembrane</keyword>
<proteinExistence type="predicted"/>
<feature type="transmembrane region" description="Helical" evidence="6">
    <location>
        <begin position="467"/>
        <end position="490"/>
    </location>
</feature>
<dbReference type="Pfam" id="PF02687">
    <property type="entry name" value="FtsX"/>
    <property type="match status" value="2"/>
</dbReference>
<evidence type="ECO:0000259" key="8">
    <source>
        <dbReference type="Pfam" id="PF12704"/>
    </source>
</evidence>
<feature type="domain" description="ABC3 transporter permease C-terminal" evidence="7">
    <location>
        <begin position="765"/>
        <end position="878"/>
    </location>
</feature>
<dbReference type="OrthoDB" id="905589at2"/>
<feature type="transmembrane region" description="Helical" evidence="6">
    <location>
        <begin position="815"/>
        <end position="834"/>
    </location>
</feature>
<feature type="domain" description="MacB-like periplasmic core" evidence="8">
    <location>
        <begin position="112"/>
        <end position="335"/>
    </location>
</feature>
<feature type="transmembrane region" description="Helical" evidence="6">
    <location>
        <begin position="420"/>
        <end position="447"/>
    </location>
</feature>
<evidence type="ECO:0000256" key="1">
    <source>
        <dbReference type="ARBA" id="ARBA00004651"/>
    </source>
</evidence>
<keyword evidence="10" id="KW-1185">Reference proteome</keyword>
<evidence type="ECO:0000256" key="5">
    <source>
        <dbReference type="ARBA" id="ARBA00023136"/>
    </source>
</evidence>
<dbReference type="PANTHER" id="PTHR30572:SF18">
    <property type="entry name" value="ABC-TYPE MACROLIDE FAMILY EXPORT SYSTEM PERMEASE COMPONENT 2"/>
    <property type="match status" value="1"/>
</dbReference>
<feature type="transmembrane region" description="Helical" evidence="6">
    <location>
        <begin position="374"/>
        <end position="399"/>
    </location>
</feature>
<dbReference type="Pfam" id="PF12704">
    <property type="entry name" value="MacB_PCD"/>
    <property type="match status" value="2"/>
</dbReference>
<dbReference type="InterPro" id="IPR003838">
    <property type="entry name" value="ABC3_permease_C"/>
</dbReference>
<evidence type="ECO:0000259" key="7">
    <source>
        <dbReference type="Pfam" id="PF02687"/>
    </source>
</evidence>
<dbReference type="GO" id="GO:0022857">
    <property type="term" value="F:transmembrane transporter activity"/>
    <property type="evidence" value="ECO:0007669"/>
    <property type="project" value="TreeGrafter"/>
</dbReference>
<dbReference type="Proteomes" id="UP000283523">
    <property type="component" value="Unassembled WGS sequence"/>
</dbReference>
<dbReference type="RefSeq" id="WP_119666780.1">
    <property type="nucleotide sequence ID" value="NZ_QXED01000002.1"/>
</dbReference>
<feature type="transmembrane region" description="Helical" evidence="6">
    <location>
        <begin position="763"/>
        <end position="785"/>
    </location>
</feature>